<keyword evidence="1" id="KW-0812">Transmembrane</keyword>
<evidence type="ECO:0000313" key="3">
    <source>
        <dbReference type="Proteomes" id="UP000820977"/>
    </source>
</evidence>
<dbReference type="Pfam" id="PF16479">
    <property type="entry name" value="DUF5056"/>
    <property type="match status" value="1"/>
</dbReference>
<dbReference type="RefSeq" id="WP_172344470.1">
    <property type="nucleotide sequence ID" value="NZ_CASYYZ010000001.1"/>
</dbReference>
<name>A0ABX2B2Q7_9BACT</name>
<keyword evidence="3" id="KW-1185">Reference proteome</keyword>
<keyword evidence="1" id="KW-1133">Transmembrane helix</keyword>
<dbReference type="Proteomes" id="UP000820977">
    <property type="component" value="Unassembled WGS sequence"/>
</dbReference>
<sequence>MTDNRDDILVKKFFEENIKEIEDNGFSRRVMHRLPGRASRTNRIWTLLCAMAGIAVFVIFRGWEYLTACFYDVTADISTTEVQQISPVTLGITLVVLTVLAINSYVLSEE</sequence>
<keyword evidence="1" id="KW-0472">Membrane</keyword>
<feature type="transmembrane region" description="Helical" evidence="1">
    <location>
        <begin position="44"/>
        <end position="63"/>
    </location>
</feature>
<gene>
    <name evidence="2" type="ORF">HPS54_05550</name>
</gene>
<reference evidence="2 3" key="1">
    <citation type="submission" date="2020-05" db="EMBL/GenBank/DDBJ databases">
        <title>Distinct polysaccharide utilization as determinants for interspecies competition between intestinal Prevotella spp.</title>
        <authorList>
            <person name="Galvez E.J.C."/>
            <person name="Iljazovic A."/>
            <person name="Strowig T."/>
        </authorList>
    </citation>
    <scope>NUCLEOTIDE SEQUENCE [LARGE SCALE GENOMIC DNA]</scope>
    <source>
        <strain evidence="2 3">PCHR</strain>
    </source>
</reference>
<organism evidence="2 3">
    <name type="scientific">Xylanibacter caecicola</name>
    <dbReference type="NCBI Taxonomy" id="2736294"/>
    <lineage>
        <taxon>Bacteria</taxon>
        <taxon>Pseudomonadati</taxon>
        <taxon>Bacteroidota</taxon>
        <taxon>Bacteroidia</taxon>
        <taxon>Bacteroidales</taxon>
        <taxon>Prevotellaceae</taxon>
        <taxon>Xylanibacter</taxon>
    </lineage>
</organism>
<accession>A0ABX2B2Q7</accession>
<proteinExistence type="predicted"/>
<evidence type="ECO:0000256" key="1">
    <source>
        <dbReference type="SAM" id="Phobius"/>
    </source>
</evidence>
<feature type="transmembrane region" description="Helical" evidence="1">
    <location>
        <begin position="88"/>
        <end position="107"/>
    </location>
</feature>
<evidence type="ECO:0000313" key="2">
    <source>
        <dbReference type="EMBL" id="NPE24985.1"/>
    </source>
</evidence>
<dbReference type="InterPro" id="IPR032129">
    <property type="entry name" value="DUF5056"/>
</dbReference>
<comment type="caution">
    <text evidence="2">The sequence shown here is derived from an EMBL/GenBank/DDBJ whole genome shotgun (WGS) entry which is preliminary data.</text>
</comment>
<protein>
    <submittedName>
        <fullName evidence="2">DUF5056 domain-containing protein</fullName>
    </submittedName>
</protein>
<dbReference type="EMBL" id="JABKKJ010000006">
    <property type="protein sequence ID" value="NPE24985.1"/>
    <property type="molecule type" value="Genomic_DNA"/>
</dbReference>